<evidence type="ECO:0000256" key="2">
    <source>
        <dbReference type="SAM" id="SignalP"/>
    </source>
</evidence>
<gene>
    <name evidence="4" type="ORF">KCH_19680</name>
</gene>
<organism evidence="4 5">
    <name type="scientific">Kitasatospora cheerisanensis KCTC 2395</name>
    <dbReference type="NCBI Taxonomy" id="1348663"/>
    <lineage>
        <taxon>Bacteria</taxon>
        <taxon>Bacillati</taxon>
        <taxon>Actinomycetota</taxon>
        <taxon>Actinomycetes</taxon>
        <taxon>Kitasatosporales</taxon>
        <taxon>Streptomycetaceae</taxon>
        <taxon>Kitasatospora</taxon>
    </lineage>
</organism>
<dbReference type="PROSITE" id="PS51841">
    <property type="entry name" value="LTD"/>
    <property type="match status" value="1"/>
</dbReference>
<evidence type="ECO:0000313" key="4">
    <source>
        <dbReference type="EMBL" id="KDN86151.1"/>
    </source>
</evidence>
<keyword evidence="4" id="KW-0378">Hydrolase</keyword>
<dbReference type="PANTHER" id="PTHR42834">
    <property type="entry name" value="ENDONUCLEASE/EXONUCLEASE/PHOSPHATASE FAMILY PROTEIN (AFU_ORTHOLOGUE AFUA_3G09210)"/>
    <property type="match status" value="1"/>
</dbReference>
<dbReference type="EMBL" id="JNBY01000073">
    <property type="protein sequence ID" value="KDN86151.1"/>
    <property type="molecule type" value="Genomic_DNA"/>
</dbReference>
<keyword evidence="4" id="KW-0540">Nuclease</keyword>
<dbReference type="RefSeq" id="WP_425268750.1">
    <property type="nucleotide sequence ID" value="NZ_KK853997.1"/>
</dbReference>
<dbReference type="InterPro" id="IPR006311">
    <property type="entry name" value="TAT_signal"/>
</dbReference>
<dbReference type="PATRIC" id="fig|1348663.4.peg.1898"/>
<feature type="chain" id="PRO_5001635637" evidence="2">
    <location>
        <begin position="38"/>
        <end position="814"/>
    </location>
</feature>
<dbReference type="Gene3D" id="3.60.10.10">
    <property type="entry name" value="Endonuclease/exonuclease/phosphatase"/>
    <property type="match status" value="1"/>
</dbReference>
<dbReference type="PROSITE" id="PS51318">
    <property type="entry name" value="TAT"/>
    <property type="match status" value="1"/>
</dbReference>
<proteinExistence type="predicted"/>
<evidence type="ECO:0000256" key="1">
    <source>
        <dbReference type="SAM" id="MobiDB-lite"/>
    </source>
</evidence>
<dbReference type="Pfam" id="PF03372">
    <property type="entry name" value="Exo_endo_phos"/>
    <property type="match status" value="1"/>
</dbReference>
<keyword evidence="2" id="KW-0732">Signal</keyword>
<keyword evidence="4" id="KW-0255">Endonuclease</keyword>
<dbReference type="AlphaFoldDB" id="A0A066Z760"/>
<dbReference type="CDD" id="cd04486">
    <property type="entry name" value="YhcR_OBF_like"/>
    <property type="match status" value="1"/>
</dbReference>
<dbReference type="InterPro" id="IPR005135">
    <property type="entry name" value="Endo/exonuclease/phosphatase"/>
</dbReference>
<keyword evidence="5" id="KW-1185">Reference proteome</keyword>
<feature type="compositionally biased region" description="Polar residues" evidence="1">
    <location>
        <begin position="623"/>
        <end position="641"/>
    </location>
</feature>
<feature type="compositionally biased region" description="Gly residues" evidence="1">
    <location>
        <begin position="220"/>
        <end position="233"/>
    </location>
</feature>
<evidence type="ECO:0000313" key="5">
    <source>
        <dbReference type="Proteomes" id="UP000027178"/>
    </source>
</evidence>
<feature type="domain" description="LTD" evidence="3">
    <location>
        <begin position="32"/>
        <end position="172"/>
    </location>
</feature>
<feature type="region of interest" description="Disordered" evidence="1">
    <location>
        <begin position="179"/>
        <end position="242"/>
    </location>
</feature>
<dbReference type="SUPFAM" id="SSF56219">
    <property type="entry name" value="DNase I-like"/>
    <property type="match status" value="1"/>
</dbReference>
<dbReference type="HOGENOM" id="CLU_003608_1_1_11"/>
<sequence length="814" mass="83664">MPSPTPARRSRRTLLRVTAPAAVAASLVLVPLPGAFAAPSTGAVIAEVYGGGGNSGATLKNDFIELGNPTGAAFGLSGYSVQYLPGSPSASSQWGVTPLTGSIPAGGRYLVAEAPGAGGTADLPAADASGSLALSATSGTVALVNGTAALSCKTAADCAADPRIVDLLGFGSAVVREGSGPAAGASNTASVARGSSLADTDDNAKDFTAGDPTPVNSKGAGTGGGTPGGGDGGTTPPVPGDVRIHDIQGTTRISPLNTKTVTNVPGIVTGVRGYGTKGFWIQDPNPDANPATSEAVFVYTGSAAPTVKVGDSVLVTAKVSEYYPNSSGGSQSVTELTGPKTTVLSSDNAVPAAVVLDAANIPAAYAPDNAGGSIDNLPLNPSAYALDLYESLEGMNVEVRDVPVVQATDKYNELWVDASSADPRTGRGGVVYLGYDKPNTGRIMIQSLPPLTQQPFPVANVGDELTGSTAGPLDYNQFGGYTIAANTVGAVKDNGLQREVADRALPSELSIATYNVENLDPSDGPAKFAELAQAVVTNLRSPDIIALEEIQDNNGAVNDGTVDASVTVRTFIDAIKAAGGPAYDWRSVDPVDGKDGGEPGGNIRQVFLFNPDRVSFTDIPGGDSTTAVDVTGTGKRTSLTASPGRIAPADEAWNTSRKPLIGQFSFHNKPVFVIANHFNSKGGDQGIDSRFQAPTRSSEVQRGKQAAVEQAFVAKLLAADPGARVVSLGDFNDYQFSPALQTLTKDGVLRDLVNELPESERYSYVYQGNSQVLDHILVSPAFKQQHVRYDVVHINSEFAAQASDHDPQVVRVKP</sequence>
<dbReference type="InterPro" id="IPR001322">
    <property type="entry name" value="Lamin_tail_dom"/>
</dbReference>
<dbReference type="eggNOG" id="COG2374">
    <property type="taxonomic scope" value="Bacteria"/>
</dbReference>
<dbReference type="GO" id="GO:0004519">
    <property type="term" value="F:endonuclease activity"/>
    <property type="evidence" value="ECO:0007669"/>
    <property type="project" value="UniProtKB-KW"/>
</dbReference>
<feature type="region of interest" description="Disordered" evidence="1">
    <location>
        <begin position="619"/>
        <end position="643"/>
    </location>
</feature>
<dbReference type="InterPro" id="IPR036691">
    <property type="entry name" value="Endo/exonu/phosph_ase_sf"/>
</dbReference>
<protein>
    <submittedName>
        <fullName evidence="4">Endonuclease</fullName>
    </submittedName>
</protein>
<dbReference type="PANTHER" id="PTHR42834:SF1">
    <property type="entry name" value="ENDONUCLEASE_EXONUCLEASE_PHOSPHATASE FAMILY PROTEIN (AFU_ORTHOLOGUE AFUA_3G09210)"/>
    <property type="match status" value="1"/>
</dbReference>
<name>A0A066Z760_9ACTN</name>
<feature type="signal peptide" evidence="2">
    <location>
        <begin position="1"/>
        <end position="37"/>
    </location>
</feature>
<evidence type="ECO:0000259" key="3">
    <source>
        <dbReference type="PROSITE" id="PS51841"/>
    </source>
</evidence>
<dbReference type="Proteomes" id="UP000027178">
    <property type="component" value="Unassembled WGS sequence"/>
</dbReference>
<comment type="caution">
    <text evidence="4">The sequence shown here is derived from an EMBL/GenBank/DDBJ whole genome shotgun (WGS) entry which is preliminary data.</text>
</comment>
<reference evidence="4 5" key="1">
    <citation type="submission" date="2014-05" db="EMBL/GenBank/DDBJ databases">
        <title>Draft Genome Sequence of Kitasatospora cheerisanensis KCTC 2395.</title>
        <authorList>
            <person name="Nam D.H."/>
        </authorList>
    </citation>
    <scope>NUCLEOTIDE SEQUENCE [LARGE SCALE GENOMIC DNA]</scope>
    <source>
        <strain evidence="4 5">KCTC 2395</strain>
    </source>
</reference>
<accession>A0A066Z760</accession>